<dbReference type="OrthoDB" id="8251096at2759"/>
<dbReference type="AlphaFoldDB" id="A0A8J2PIR6"/>
<keyword evidence="1" id="KW-1015">Disulfide bond</keyword>
<evidence type="ECO:0000259" key="4">
    <source>
        <dbReference type="PROSITE" id="PS50923"/>
    </source>
</evidence>
<evidence type="ECO:0000313" key="5">
    <source>
        <dbReference type="EMBL" id="CAG7823409.1"/>
    </source>
</evidence>
<feature type="transmembrane region" description="Helical" evidence="3">
    <location>
        <begin position="20"/>
        <end position="41"/>
    </location>
</feature>
<keyword evidence="2" id="KW-0768">Sushi</keyword>
<keyword evidence="3" id="KW-0812">Transmembrane</keyword>
<dbReference type="Proteomes" id="UP000708208">
    <property type="component" value="Unassembled WGS sequence"/>
</dbReference>
<proteinExistence type="predicted"/>
<evidence type="ECO:0000256" key="1">
    <source>
        <dbReference type="ARBA" id="ARBA00023157"/>
    </source>
</evidence>
<name>A0A8J2PIR6_9HEXA</name>
<comment type="caution">
    <text evidence="2">Lacks conserved residue(s) required for the propagation of feature annotation.</text>
</comment>
<protein>
    <recommendedName>
        <fullName evidence="4">Sushi domain-containing protein</fullName>
    </recommendedName>
</protein>
<evidence type="ECO:0000313" key="6">
    <source>
        <dbReference type="Proteomes" id="UP000708208"/>
    </source>
</evidence>
<keyword evidence="3" id="KW-1133">Transmembrane helix</keyword>
<dbReference type="EMBL" id="CAJVCH010529405">
    <property type="protein sequence ID" value="CAG7823409.1"/>
    <property type="molecule type" value="Genomic_DNA"/>
</dbReference>
<keyword evidence="3" id="KW-0472">Membrane</keyword>
<keyword evidence="6" id="KW-1185">Reference proteome</keyword>
<organism evidence="5 6">
    <name type="scientific">Allacma fusca</name>
    <dbReference type="NCBI Taxonomy" id="39272"/>
    <lineage>
        <taxon>Eukaryota</taxon>
        <taxon>Metazoa</taxon>
        <taxon>Ecdysozoa</taxon>
        <taxon>Arthropoda</taxon>
        <taxon>Hexapoda</taxon>
        <taxon>Collembola</taxon>
        <taxon>Symphypleona</taxon>
        <taxon>Sminthuridae</taxon>
        <taxon>Allacma</taxon>
    </lineage>
</organism>
<comment type="caution">
    <text evidence="5">The sequence shown here is derived from an EMBL/GenBank/DDBJ whole genome shotgun (WGS) entry which is preliminary data.</text>
</comment>
<reference evidence="5" key="1">
    <citation type="submission" date="2021-06" db="EMBL/GenBank/DDBJ databases">
        <authorList>
            <person name="Hodson N. C."/>
            <person name="Mongue J. A."/>
            <person name="Jaron S. K."/>
        </authorList>
    </citation>
    <scope>NUCLEOTIDE SEQUENCE</scope>
</reference>
<dbReference type="CDD" id="cd00033">
    <property type="entry name" value="CCP"/>
    <property type="match status" value="1"/>
</dbReference>
<feature type="domain" description="Sushi" evidence="4">
    <location>
        <begin position="49"/>
        <end position="109"/>
    </location>
</feature>
<evidence type="ECO:0000256" key="3">
    <source>
        <dbReference type="SAM" id="Phobius"/>
    </source>
</evidence>
<dbReference type="InterPro" id="IPR000436">
    <property type="entry name" value="Sushi_SCR_CCP_dom"/>
</dbReference>
<dbReference type="PROSITE" id="PS50923">
    <property type="entry name" value="SUSHI"/>
    <property type="match status" value="1"/>
</dbReference>
<feature type="transmembrane region" description="Helical" evidence="3">
    <location>
        <begin position="61"/>
        <end position="81"/>
    </location>
</feature>
<evidence type="ECO:0000256" key="2">
    <source>
        <dbReference type="PROSITE-ProRule" id="PRU00302"/>
    </source>
</evidence>
<accession>A0A8J2PIR6</accession>
<sequence>MVSQTFSLGEEGQKGVCTKVLLLLIMGAVVAAAVIVGIFAFRSSHDESKGCQSPLLDPNGLSNFTTGATTIAFACFPGFFVDSNTEKSNIMISQCKDNNWEPEPPTCNFLPLRLDCAVTNHGLEGEISMIQMSVKEPTNIFGFVKYGNAIKSEGHINDIIPLSRSTPQCRLSQDYNITQEIESLGAIDEKYVLKIQFESQNLAAYREAEIHINMIFLDINTTATIISCHQGSYVLVMPTELPHIGRTTKKTPVGK</sequence>
<gene>
    <name evidence="5" type="ORF">AFUS01_LOCUS33628</name>
</gene>